<feature type="domain" description="OmpR/PhoB-type" evidence="8">
    <location>
        <begin position="21"/>
        <end position="128"/>
    </location>
</feature>
<keyword evidence="10" id="KW-1185">Reference proteome</keyword>
<evidence type="ECO:0000256" key="3">
    <source>
        <dbReference type="ARBA" id="ARBA00023015"/>
    </source>
</evidence>
<dbReference type="PANTHER" id="PTHR35807">
    <property type="entry name" value="TRANSCRIPTIONAL REGULATOR REDD-RELATED"/>
    <property type="match status" value="1"/>
</dbReference>
<dbReference type="PANTHER" id="PTHR35807:SF1">
    <property type="entry name" value="TRANSCRIPTIONAL REGULATOR REDD"/>
    <property type="match status" value="1"/>
</dbReference>
<evidence type="ECO:0000256" key="4">
    <source>
        <dbReference type="ARBA" id="ARBA00023125"/>
    </source>
</evidence>
<dbReference type="SUPFAM" id="SSF46894">
    <property type="entry name" value="C-terminal effector domain of the bipartite response regulators"/>
    <property type="match status" value="1"/>
</dbReference>
<evidence type="ECO:0000256" key="6">
    <source>
        <dbReference type="PROSITE-ProRule" id="PRU01091"/>
    </source>
</evidence>
<comment type="caution">
    <text evidence="9">The sequence shown here is derived from an EMBL/GenBank/DDBJ whole genome shotgun (WGS) entry which is preliminary data.</text>
</comment>
<dbReference type="Gene3D" id="1.10.10.10">
    <property type="entry name" value="Winged helix-like DNA-binding domain superfamily/Winged helix DNA-binding domain"/>
    <property type="match status" value="1"/>
</dbReference>
<dbReference type="AlphaFoldDB" id="A0A3M2MDB5"/>
<dbReference type="InterPro" id="IPR016032">
    <property type="entry name" value="Sig_transdc_resp-reg_C-effctor"/>
</dbReference>
<sequence length="284" mass="31646">MNLTTGEHRRKEARPPGFHRQRRDQFGVLRMIRFGLLGPLEIQTDQGAFTPRGVKVRTVLALLAARRGQVVSLGTFAEELWGSRLPRRPETTVRTHIYHLRTMLERDCPVPVGQGTLATGSSGYLLRATEEQVDAEVFAATAERGRTALVAGDTRRAAVLLRQALALWRGPALSDVAAGPALSGHLRYLTDLRLRTLELRIDADMALGEHRELVPELRGLLAAHPLHEYFHRRLIETLWASGRRSEALAAYRSLRALLAEELGIDPSPEVQRLHAELLALRPVA</sequence>
<feature type="region of interest" description="Disordered" evidence="7">
    <location>
        <begin position="1"/>
        <end position="20"/>
    </location>
</feature>
<dbReference type="Pfam" id="PF03704">
    <property type="entry name" value="BTAD"/>
    <property type="match status" value="1"/>
</dbReference>
<name>A0A3M2MDB5_9ACTN</name>
<dbReference type="Pfam" id="PF00486">
    <property type="entry name" value="Trans_reg_C"/>
    <property type="match status" value="1"/>
</dbReference>
<evidence type="ECO:0000256" key="5">
    <source>
        <dbReference type="ARBA" id="ARBA00023163"/>
    </source>
</evidence>
<keyword evidence="2" id="KW-0902">Two-component regulatory system</keyword>
<evidence type="ECO:0000313" key="9">
    <source>
        <dbReference type="EMBL" id="RMI45188.1"/>
    </source>
</evidence>
<evidence type="ECO:0000259" key="8">
    <source>
        <dbReference type="PROSITE" id="PS51755"/>
    </source>
</evidence>
<keyword evidence="4 6" id="KW-0238">DNA-binding</keyword>
<dbReference type="EMBL" id="RFFJ01000010">
    <property type="protein sequence ID" value="RMI45188.1"/>
    <property type="molecule type" value="Genomic_DNA"/>
</dbReference>
<protein>
    <submittedName>
        <fullName evidence="9">Transcriptional regulator</fullName>
    </submittedName>
</protein>
<dbReference type="SMART" id="SM01043">
    <property type="entry name" value="BTAD"/>
    <property type="match status" value="1"/>
</dbReference>
<evidence type="ECO:0000256" key="7">
    <source>
        <dbReference type="SAM" id="MobiDB-lite"/>
    </source>
</evidence>
<keyword evidence="3" id="KW-0805">Transcription regulation</keyword>
<dbReference type="GO" id="GO:0006355">
    <property type="term" value="P:regulation of DNA-templated transcription"/>
    <property type="evidence" value="ECO:0007669"/>
    <property type="project" value="InterPro"/>
</dbReference>
<dbReference type="InterPro" id="IPR051677">
    <property type="entry name" value="AfsR-DnrI-RedD_regulator"/>
</dbReference>
<comment type="similarity">
    <text evidence="1">Belongs to the AfsR/DnrI/RedD regulatory family.</text>
</comment>
<evidence type="ECO:0000256" key="2">
    <source>
        <dbReference type="ARBA" id="ARBA00023012"/>
    </source>
</evidence>
<proteinExistence type="inferred from homology"/>
<dbReference type="FunFam" id="1.25.40.10:FF:000222">
    <property type="entry name" value="SARP family transcriptional regulator"/>
    <property type="match status" value="1"/>
</dbReference>
<dbReference type="Gene3D" id="1.25.40.10">
    <property type="entry name" value="Tetratricopeptide repeat domain"/>
    <property type="match status" value="1"/>
</dbReference>
<evidence type="ECO:0000256" key="1">
    <source>
        <dbReference type="ARBA" id="ARBA00005820"/>
    </source>
</evidence>
<dbReference type="SMART" id="SM00862">
    <property type="entry name" value="Trans_reg_C"/>
    <property type="match status" value="1"/>
</dbReference>
<dbReference type="PROSITE" id="PS51755">
    <property type="entry name" value="OMPR_PHOB"/>
    <property type="match status" value="1"/>
</dbReference>
<feature type="DNA-binding region" description="OmpR/PhoB-type" evidence="6">
    <location>
        <begin position="21"/>
        <end position="128"/>
    </location>
</feature>
<dbReference type="InterPro" id="IPR005158">
    <property type="entry name" value="BTAD"/>
</dbReference>
<accession>A0A3M2MDB5</accession>
<feature type="compositionally biased region" description="Basic and acidic residues" evidence="7">
    <location>
        <begin position="1"/>
        <end position="14"/>
    </location>
</feature>
<organism evidence="9 10">
    <name type="scientific">Streptomyces triticirhizae</name>
    <dbReference type="NCBI Taxonomy" id="2483353"/>
    <lineage>
        <taxon>Bacteria</taxon>
        <taxon>Bacillati</taxon>
        <taxon>Actinomycetota</taxon>
        <taxon>Actinomycetes</taxon>
        <taxon>Kitasatosporales</taxon>
        <taxon>Streptomycetaceae</taxon>
        <taxon>Streptomyces</taxon>
    </lineage>
</organism>
<reference evidence="9 10" key="1">
    <citation type="submission" date="2018-10" db="EMBL/GenBank/DDBJ databases">
        <title>Isolation, diversity and antifungal activity of actinobacteria from wheat.</title>
        <authorList>
            <person name="Han C."/>
        </authorList>
    </citation>
    <scope>NUCLEOTIDE SEQUENCE [LARGE SCALE GENOMIC DNA]</scope>
    <source>
        <strain evidence="9 10">NEAU-YY642</strain>
    </source>
</reference>
<dbReference type="InterPro" id="IPR036388">
    <property type="entry name" value="WH-like_DNA-bd_sf"/>
</dbReference>
<gene>
    <name evidence="9" type="ORF">EBN88_03920</name>
</gene>
<evidence type="ECO:0000313" key="10">
    <source>
        <dbReference type="Proteomes" id="UP000278673"/>
    </source>
</evidence>
<dbReference type="Proteomes" id="UP000278673">
    <property type="component" value="Unassembled WGS sequence"/>
</dbReference>
<dbReference type="InterPro" id="IPR001867">
    <property type="entry name" value="OmpR/PhoB-type_DNA-bd"/>
</dbReference>
<dbReference type="SUPFAM" id="SSF48452">
    <property type="entry name" value="TPR-like"/>
    <property type="match status" value="1"/>
</dbReference>
<dbReference type="CDD" id="cd15831">
    <property type="entry name" value="BTAD"/>
    <property type="match status" value="1"/>
</dbReference>
<keyword evidence="5" id="KW-0804">Transcription</keyword>
<dbReference type="InterPro" id="IPR011990">
    <property type="entry name" value="TPR-like_helical_dom_sf"/>
</dbReference>
<dbReference type="GO" id="GO:0000160">
    <property type="term" value="P:phosphorelay signal transduction system"/>
    <property type="evidence" value="ECO:0007669"/>
    <property type="project" value="UniProtKB-KW"/>
</dbReference>
<dbReference type="GO" id="GO:0003677">
    <property type="term" value="F:DNA binding"/>
    <property type="evidence" value="ECO:0007669"/>
    <property type="project" value="UniProtKB-UniRule"/>
</dbReference>